<dbReference type="GO" id="GO:0005637">
    <property type="term" value="C:nuclear inner membrane"/>
    <property type="evidence" value="ECO:0007669"/>
    <property type="project" value="UniProtKB-SubCell"/>
</dbReference>
<gene>
    <name evidence="9" type="ORF">OSB1V03_LOCUS7286</name>
</gene>
<feature type="transmembrane region" description="Helical" evidence="7">
    <location>
        <begin position="84"/>
        <end position="102"/>
    </location>
</feature>
<dbReference type="EMBL" id="OC858787">
    <property type="protein sequence ID" value="CAD7626854.1"/>
    <property type="molecule type" value="Genomic_DNA"/>
</dbReference>
<name>A0A7R9KPJ2_9ACAR</name>
<evidence type="ECO:0000256" key="4">
    <source>
        <dbReference type="ARBA" id="ARBA00022989"/>
    </source>
</evidence>
<dbReference type="GO" id="GO:0005521">
    <property type="term" value="F:lamin binding"/>
    <property type="evidence" value="ECO:0007669"/>
    <property type="project" value="TreeGrafter"/>
</dbReference>
<evidence type="ECO:0000256" key="6">
    <source>
        <dbReference type="ARBA" id="ARBA00023242"/>
    </source>
</evidence>
<keyword evidence="6" id="KW-0539">Nucleus</keyword>
<comment type="subcellular location">
    <subcellularLocation>
        <location evidence="1">Nucleus inner membrane</location>
        <topology evidence="1">Multi-pass membrane protein</topology>
    </subcellularLocation>
</comment>
<comment type="similarity">
    <text evidence="2">Belongs to the TMEM201 family.</text>
</comment>
<keyword evidence="5 7" id="KW-0472">Membrane</keyword>
<dbReference type="PANTHER" id="PTHR28646:SF1">
    <property type="entry name" value="TRANSMEMBRANE PROTEIN 201"/>
    <property type="match status" value="1"/>
</dbReference>
<keyword evidence="3 7" id="KW-0812">Transmembrane</keyword>
<organism evidence="9">
    <name type="scientific">Medioppia subpectinata</name>
    <dbReference type="NCBI Taxonomy" id="1979941"/>
    <lineage>
        <taxon>Eukaryota</taxon>
        <taxon>Metazoa</taxon>
        <taxon>Ecdysozoa</taxon>
        <taxon>Arthropoda</taxon>
        <taxon>Chelicerata</taxon>
        <taxon>Arachnida</taxon>
        <taxon>Acari</taxon>
        <taxon>Acariformes</taxon>
        <taxon>Sarcoptiformes</taxon>
        <taxon>Oribatida</taxon>
        <taxon>Brachypylina</taxon>
        <taxon>Oppioidea</taxon>
        <taxon>Oppiidae</taxon>
        <taxon>Medioppia</taxon>
    </lineage>
</organism>
<evidence type="ECO:0000313" key="9">
    <source>
        <dbReference type="EMBL" id="CAD7626854.1"/>
    </source>
</evidence>
<evidence type="ECO:0000259" key="8">
    <source>
        <dbReference type="PROSITE" id="PS50030"/>
    </source>
</evidence>
<feature type="transmembrane region" description="Helical" evidence="7">
    <location>
        <begin position="326"/>
        <end position="349"/>
    </location>
</feature>
<keyword evidence="4 7" id="KW-1133">Transmembrane helix</keyword>
<accession>A0A7R9KPJ2</accession>
<reference evidence="9" key="1">
    <citation type="submission" date="2020-11" db="EMBL/GenBank/DDBJ databases">
        <authorList>
            <person name="Tran Van P."/>
        </authorList>
    </citation>
    <scope>NUCLEOTIDE SEQUENCE</scope>
</reference>
<dbReference type="GO" id="GO:0051015">
    <property type="term" value="F:actin filament binding"/>
    <property type="evidence" value="ECO:0007669"/>
    <property type="project" value="TreeGrafter"/>
</dbReference>
<dbReference type="Proteomes" id="UP000759131">
    <property type="component" value="Unassembled WGS sequence"/>
</dbReference>
<feature type="domain" description="UBA" evidence="8">
    <location>
        <begin position="37"/>
        <end position="78"/>
    </location>
</feature>
<sequence>MDFPQSVVTRLQKRVNSATKDECIAALYKNNMDAVAALKELQLSELMKLGICTKYECEKALMVANYDMEMAASHLLDQLPVNQYVDIIFFTSLFISLLVYLIRKIRIQWYPMQVFCHFCHQRQYVLFSQTNAFNCVQCLQYNGFSQDGNYNKVITGQSEDTQQTDRRFCRPLPECYANCGQLCGECNVNQEIKVKLLSEFLPFNENKYNEELEEYKRHLENEYKICADCEANVRHILSKPINCFKGFVKELIKRTVSVNRDTDSVFVSQSNMRAKNWLLFIVRPLLEVLIIGQSLFRLIFLFLWTLLVLSEFPKIIDNYDKVLFRVLISTLLVILLTINSLCLLFGFIYKRLKQTKSEKKSFQSPMNNGLKGVSNKTQPKNTIVKSNDTSADHLIDEQIKSLSIVDGSALKYTELKPIQRPQPMRNETPKPIDLSVNSPLVYGNTYSKNIIVPAKFNYESIAQTSWVSPFKASQSPSKSPRKGYLNDSPYLQSTQHLLRSSHWINNDMLGLVTPPPSVTPSDTSEFAFANRFSLFNKTNGSSTHVMDYRSKEYNTSKETILRNTIISQQYIRRESSYGSDNKDTDSNINLSIGSTNGFWEF</sequence>
<evidence type="ECO:0000256" key="1">
    <source>
        <dbReference type="ARBA" id="ARBA00004473"/>
    </source>
</evidence>
<proteinExistence type="inferred from homology"/>
<dbReference type="EMBL" id="CAJPIZ010004212">
    <property type="protein sequence ID" value="CAG2107284.1"/>
    <property type="molecule type" value="Genomic_DNA"/>
</dbReference>
<dbReference type="GO" id="GO:0030473">
    <property type="term" value="P:nuclear migration along microtubule"/>
    <property type="evidence" value="ECO:0007669"/>
    <property type="project" value="TreeGrafter"/>
</dbReference>
<evidence type="ECO:0000256" key="7">
    <source>
        <dbReference type="SAM" id="Phobius"/>
    </source>
</evidence>
<evidence type="ECO:0000256" key="5">
    <source>
        <dbReference type="ARBA" id="ARBA00023136"/>
    </source>
</evidence>
<dbReference type="InterPro" id="IPR040041">
    <property type="entry name" value="TMEM201"/>
</dbReference>
<dbReference type="InterPro" id="IPR015940">
    <property type="entry name" value="UBA"/>
</dbReference>
<dbReference type="AlphaFoldDB" id="A0A7R9KPJ2"/>
<dbReference type="Pfam" id="PF09779">
    <property type="entry name" value="Ima1_N"/>
    <property type="match status" value="1"/>
</dbReference>
<protein>
    <recommendedName>
        <fullName evidence="8">UBA domain-containing protein</fullName>
    </recommendedName>
</protein>
<evidence type="ECO:0000256" key="2">
    <source>
        <dbReference type="ARBA" id="ARBA00007600"/>
    </source>
</evidence>
<dbReference type="PROSITE" id="PS50030">
    <property type="entry name" value="UBA"/>
    <property type="match status" value="1"/>
</dbReference>
<evidence type="ECO:0000256" key="3">
    <source>
        <dbReference type="ARBA" id="ARBA00022692"/>
    </source>
</evidence>
<dbReference type="InterPro" id="IPR018617">
    <property type="entry name" value="Ima1_N"/>
</dbReference>
<dbReference type="PANTHER" id="PTHR28646">
    <property type="entry name" value="TRANSMEMBRANE PROTEIN 201"/>
    <property type="match status" value="1"/>
</dbReference>
<evidence type="ECO:0000313" key="10">
    <source>
        <dbReference type="Proteomes" id="UP000759131"/>
    </source>
</evidence>
<feature type="transmembrane region" description="Helical" evidence="7">
    <location>
        <begin position="277"/>
        <end position="306"/>
    </location>
</feature>
<dbReference type="OrthoDB" id="5966927at2759"/>
<keyword evidence="10" id="KW-1185">Reference proteome</keyword>